<dbReference type="GO" id="GO:0007041">
    <property type="term" value="P:lysosomal transport"/>
    <property type="evidence" value="ECO:0007669"/>
    <property type="project" value="TreeGrafter"/>
</dbReference>
<dbReference type="EMBL" id="QUTE01010481">
    <property type="protein sequence ID" value="RHZ13585.1"/>
    <property type="molecule type" value="Genomic_DNA"/>
</dbReference>
<feature type="region of interest" description="Disordered" evidence="4">
    <location>
        <begin position="369"/>
        <end position="402"/>
    </location>
</feature>
<keyword evidence="2" id="KW-0445">Lipid transport</keyword>
<dbReference type="GO" id="GO:0048193">
    <property type="term" value="P:Golgi vesicle transport"/>
    <property type="evidence" value="ECO:0007669"/>
    <property type="project" value="TreeGrafter"/>
</dbReference>
<keyword evidence="2" id="KW-0333">Golgi apparatus</keyword>
<comment type="similarity">
    <text evidence="1 2">Belongs to the VPS51 family.</text>
</comment>
<keyword evidence="2" id="KW-0653">Protein transport</keyword>
<dbReference type="GO" id="GO:0032456">
    <property type="term" value="P:endocytic recycling"/>
    <property type="evidence" value="ECO:0007669"/>
    <property type="project" value="TreeGrafter"/>
</dbReference>
<dbReference type="GO" id="GO:0042147">
    <property type="term" value="P:retrograde transport, endosome to Golgi"/>
    <property type="evidence" value="ECO:0007669"/>
    <property type="project" value="UniProtKB-UniRule"/>
</dbReference>
<sequence>MADDDVGAPAAVVSGDLTCSPCVEESPQDAQVEGVPATTAVQSIDEAAKWKERSGRLGNAVNQQKARIQELEESDTRLKRLLNLAKRSIESKDASIESLKQQVVELKAAAAKQGRPKDPRRILHKVKHVTHAGQTTLWCLVEYTSDDDDESRPPECGWLPFQHEADLLEYVRRPSGEPVRVPDLSLPPSDVLQMKLDLSDELERVQEEFRRYRVRSEAELRKISASALTKQTEQIGGMDLQQELQAARVQVRRFIQLQTPEDVAMPTALAVTPPFLLLLACVCREFGATVVPRCIQVMVECLPNFNPLDPASSLRSAGTIVDVPTMDQLAKDTAMAFLHQFALLHSARLNTLLRTAVLTPNWLEAFGEPVPGPSRTNSTSGVRDLRRSKQPRTMGSGKQATNSGHMYMDVARLFAKKVHVYHGPDLAISVDSVLSCVFKIACKAYGEYARMATFGRFGVQQMQVDTEWLKVTAATYLTADSSVNEVESLLCDVVTNSMERAVEYTLLEESVLVAIVSTKKGTLKI</sequence>
<dbReference type="GO" id="GO:0007030">
    <property type="term" value="P:Golgi organization"/>
    <property type="evidence" value="ECO:0007669"/>
    <property type="project" value="UniProtKB-UniRule"/>
</dbReference>
<evidence type="ECO:0000256" key="1">
    <source>
        <dbReference type="ARBA" id="ARBA00006080"/>
    </source>
</evidence>
<comment type="caution">
    <text evidence="5">The sequence shown here is derived from an EMBL/GenBank/DDBJ whole genome shotgun (WGS) entry which is preliminary data.</text>
</comment>
<dbReference type="GO" id="GO:0005829">
    <property type="term" value="C:cytosol"/>
    <property type="evidence" value="ECO:0007669"/>
    <property type="project" value="GOC"/>
</dbReference>
<comment type="function">
    <text evidence="2">Acts as component of the GARP complex that is involved in retrograde transport from early and late endosomes to the trans-Golgi network (TGN).</text>
</comment>
<dbReference type="InterPro" id="IPR014812">
    <property type="entry name" value="Vps51"/>
</dbReference>
<dbReference type="GO" id="GO:1990745">
    <property type="term" value="C:EARP complex"/>
    <property type="evidence" value="ECO:0007669"/>
    <property type="project" value="TreeGrafter"/>
</dbReference>
<dbReference type="GO" id="GO:0016020">
    <property type="term" value="C:membrane"/>
    <property type="evidence" value="ECO:0007669"/>
    <property type="project" value="TreeGrafter"/>
</dbReference>
<comment type="subunit">
    <text evidence="2">Component of the Golgi-associated retrograde protein (GARP) complex.</text>
</comment>
<evidence type="ECO:0000313" key="5">
    <source>
        <dbReference type="EMBL" id="RHZ13585.1"/>
    </source>
</evidence>
<dbReference type="Proteomes" id="UP000266196">
    <property type="component" value="Unassembled WGS sequence"/>
</dbReference>
<feature type="coiled-coil region" evidence="3">
    <location>
        <begin position="61"/>
        <end position="109"/>
    </location>
</feature>
<keyword evidence="3" id="KW-0175">Coiled coil</keyword>
<evidence type="ECO:0000256" key="4">
    <source>
        <dbReference type="SAM" id="MobiDB-lite"/>
    </source>
</evidence>
<feature type="compositionally biased region" description="Polar residues" evidence="4">
    <location>
        <begin position="391"/>
        <end position="402"/>
    </location>
</feature>
<evidence type="ECO:0000313" key="6">
    <source>
        <dbReference type="Proteomes" id="UP000266196"/>
    </source>
</evidence>
<reference evidence="5 6" key="1">
    <citation type="submission" date="2018-08" db="EMBL/GenBank/DDBJ databases">
        <title>Aphanomyces genome sequencing and annotation.</title>
        <authorList>
            <person name="Minardi D."/>
            <person name="Oidtmann B."/>
            <person name="Van Der Giezen M."/>
            <person name="Studholme D.J."/>
        </authorList>
    </citation>
    <scope>NUCLEOTIDE SEQUENCE [LARGE SCALE GENOMIC DNA]</scope>
    <source>
        <strain evidence="5 6">197901</strain>
    </source>
</reference>
<dbReference type="AlphaFoldDB" id="A0A397FAZ5"/>
<accession>A0A397FAZ5</accession>
<organism evidence="5 6">
    <name type="scientific">Aphanomyces astaci</name>
    <name type="common">Crayfish plague agent</name>
    <dbReference type="NCBI Taxonomy" id="112090"/>
    <lineage>
        <taxon>Eukaryota</taxon>
        <taxon>Sar</taxon>
        <taxon>Stramenopiles</taxon>
        <taxon>Oomycota</taxon>
        <taxon>Saprolegniomycetes</taxon>
        <taxon>Saprolegniales</taxon>
        <taxon>Verrucalvaceae</taxon>
        <taxon>Aphanomyces</taxon>
    </lineage>
</organism>
<keyword evidence="2" id="KW-0813">Transport</keyword>
<proteinExistence type="inferred from homology"/>
<evidence type="ECO:0000256" key="3">
    <source>
        <dbReference type="SAM" id="Coils"/>
    </source>
</evidence>
<dbReference type="GO" id="GO:0015031">
    <property type="term" value="P:protein transport"/>
    <property type="evidence" value="ECO:0007669"/>
    <property type="project" value="UniProtKB-UniRule"/>
</dbReference>
<protein>
    <recommendedName>
        <fullName evidence="2">Vacuolar protein sorting-associated protein 51 homolog</fullName>
    </recommendedName>
</protein>
<dbReference type="PANTHER" id="PTHR15954">
    <property type="entry name" value="VACUOLAR PROTEIN SORTING-ASSOCIATED PROTEIN 51 HOMOLOG"/>
    <property type="match status" value="1"/>
</dbReference>
<evidence type="ECO:0000256" key="2">
    <source>
        <dbReference type="RuleBase" id="RU368010"/>
    </source>
</evidence>
<dbReference type="VEuPathDB" id="FungiDB:H257_16345"/>
<dbReference type="GO" id="GO:0000938">
    <property type="term" value="C:GARP complex"/>
    <property type="evidence" value="ECO:0007669"/>
    <property type="project" value="UniProtKB-UniRule"/>
</dbReference>
<comment type="subcellular location">
    <subcellularLocation>
        <location evidence="2">Golgi apparatus</location>
        <location evidence="2">trans-Golgi network</location>
    </subcellularLocation>
</comment>
<gene>
    <name evidence="5" type="ORF">DYB31_003219</name>
</gene>
<name>A0A397FAZ5_APHAT</name>
<dbReference type="GO" id="GO:0006869">
    <property type="term" value="P:lipid transport"/>
    <property type="evidence" value="ECO:0007669"/>
    <property type="project" value="UniProtKB-UniRule"/>
</dbReference>
<dbReference type="PANTHER" id="PTHR15954:SF4">
    <property type="entry name" value="VACUOLAR PROTEIN SORTING-ASSOCIATED PROTEIN 51 HOMOLOG"/>
    <property type="match status" value="1"/>
</dbReference>